<dbReference type="SUPFAM" id="SSF47459">
    <property type="entry name" value="HLH, helix-loop-helix DNA-binding domain"/>
    <property type="match status" value="1"/>
</dbReference>
<reference evidence="8 9" key="1">
    <citation type="submission" date="2020-08" db="EMBL/GenBank/DDBJ databases">
        <title>Plant Genome Project.</title>
        <authorList>
            <person name="Zhang R.-G."/>
        </authorList>
    </citation>
    <scope>NUCLEOTIDE SEQUENCE [LARGE SCALE GENOMIC DNA]</scope>
    <source>
        <tissue evidence="8">Rhizome</tissue>
    </source>
</reference>
<evidence type="ECO:0000256" key="1">
    <source>
        <dbReference type="ARBA" id="ARBA00004123"/>
    </source>
</evidence>
<name>A0A8J5FLJ1_ZINOF</name>
<keyword evidence="3" id="KW-0805">Transcription regulation</keyword>
<feature type="domain" description="BHLH" evidence="7">
    <location>
        <begin position="165"/>
        <end position="214"/>
    </location>
</feature>
<gene>
    <name evidence="8" type="ORF">ZIOFF_050682</name>
</gene>
<dbReference type="PANTHER" id="PTHR16223">
    <property type="entry name" value="TRANSCRIPTION FACTOR BHLH83-RELATED"/>
    <property type="match status" value="1"/>
</dbReference>
<dbReference type="AlphaFoldDB" id="A0A8J5FLJ1"/>
<dbReference type="GO" id="GO:0000978">
    <property type="term" value="F:RNA polymerase II cis-regulatory region sequence-specific DNA binding"/>
    <property type="evidence" value="ECO:0007669"/>
    <property type="project" value="TreeGrafter"/>
</dbReference>
<keyword evidence="4" id="KW-0804">Transcription</keyword>
<dbReference type="PANTHER" id="PTHR16223:SF136">
    <property type="entry name" value="TRANSCRIPTION FACTOR BHLH133-RELATED"/>
    <property type="match status" value="1"/>
</dbReference>
<feature type="region of interest" description="Disordered" evidence="6">
    <location>
        <begin position="231"/>
        <end position="250"/>
    </location>
</feature>
<dbReference type="Gene3D" id="4.10.280.10">
    <property type="entry name" value="Helix-loop-helix DNA-binding domain"/>
    <property type="match status" value="1"/>
</dbReference>
<dbReference type="EMBL" id="JACMSC010000014">
    <property type="protein sequence ID" value="KAG6489413.1"/>
    <property type="molecule type" value="Genomic_DNA"/>
</dbReference>
<feature type="region of interest" description="Disordered" evidence="6">
    <location>
        <begin position="1"/>
        <end position="21"/>
    </location>
</feature>
<dbReference type="InterPro" id="IPR011598">
    <property type="entry name" value="bHLH_dom"/>
</dbReference>
<comment type="caution">
    <text evidence="8">The sequence shown here is derived from an EMBL/GenBank/DDBJ whole genome shotgun (WGS) entry which is preliminary data.</text>
</comment>
<proteinExistence type="inferred from homology"/>
<dbReference type="InterPro" id="IPR036638">
    <property type="entry name" value="HLH_DNA-bd_sf"/>
</dbReference>
<evidence type="ECO:0000256" key="3">
    <source>
        <dbReference type="ARBA" id="ARBA00023015"/>
    </source>
</evidence>
<comment type="subcellular location">
    <subcellularLocation>
        <location evidence="1">Nucleus</location>
    </subcellularLocation>
</comment>
<comment type="similarity">
    <text evidence="2">Belongs to the bHLH protein family.</text>
</comment>
<sequence>MTQKAARKETEGTSCGERKEYWHGRVQTSKSGADSDKELKRKMINYIRKVELCMSFEKDRQGSEFTRGMGESYTDEEKYGLATTLDRRKMDNCWEQQMVNPARFALTGIQQEFYGKVLPASFSSTLSKNMFEFSNKNNMYIQLANSSSECNSIRTGIAPKKARFQGSFSTQSTFKVRKEKIGDRITALHQLVSPFGKTDTASVLLEVSGYIRFLQSQIEALSLPYLSSAPGNMKHPQTGRNNNEGEKKDLKSRGLCLVPVSFILQV</sequence>
<evidence type="ECO:0000313" key="9">
    <source>
        <dbReference type="Proteomes" id="UP000734854"/>
    </source>
</evidence>
<keyword evidence="9" id="KW-1185">Reference proteome</keyword>
<organism evidence="8 9">
    <name type="scientific">Zingiber officinale</name>
    <name type="common">Ginger</name>
    <name type="synonym">Amomum zingiber</name>
    <dbReference type="NCBI Taxonomy" id="94328"/>
    <lineage>
        <taxon>Eukaryota</taxon>
        <taxon>Viridiplantae</taxon>
        <taxon>Streptophyta</taxon>
        <taxon>Embryophyta</taxon>
        <taxon>Tracheophyta</taxon>
        <taxon>Spermatophyta</taxon>
        <taxon>Magnoliopsida</taxon>
        <taxon>Liliopsida</taxon>
        <taxon>Zingiberales</taxon>
        <taxon>Zingiberaceae</taxon>
        <taxon>Zingiber</taxon>
    </lineage>
</organism>
<evidence type="ECO:0000259" key="7">
    <source>
        <dbReference type="PROSITE" id="PS50888"/>
    </source>
</evidence>
<dbReference type="GO" id="GO:0000981">
    <property type="term" value="F:DNA-binding transcription factor activity, RNA polymerase II-specific"/>
    <property type="evidence" value="ECO:0007669"/>
    <property type="project" value="TreeGrafter"/>
</dbReference>
<dbReference type="PROSITE" id="PS50888">
    <property type="entry name" value="BHLH"/>
    <property type="match status" value="1"/>
</dbReference>
<dbReference type="InterPro" id="IPR045239">
    <property type="entry name" value="bHLH95_bHLH"/>
</dbReference>
<keyword evidence="5" id="KW-0539">Nucleus</keyword>
<dbReference type="CDD" id="cd11393">
    <property type="entry name" value="bHLH_AtbHLH_like"/>
    <property type="match status" value="1"/>
</dbReference>
<evidence type="ECO:0000256" key="2">
    <source>
        <dbReference type="ARBA" id="ARBA00005510"/>
    </source>
</evidence>
<evidence type="ECO:0000256" key="5">
    <source>
        <dbReference type="ARBA" id="ARBA00023242"/>
    </source>
</evidence>
<dbReference type="Proteomes" id="UP000734854">
    <property type="component" value="Unassembled WGS sequence"/>
</dbReference>
<evidence type="ECO:0000256" key="6">
    <source>
        <dbReference type="SAM" id="MobiDB-lite"/>
    </source>
</evidence>
<dbReference type="InterPro" id="IPR045843">
    <property type="entry name" value="IND-like"/>
</dbReference>
<accession>A0A8J5FLJ1</accession>
<evidence type="ECO:0000313" key="8">
    <source>
        <dbReference type="EMBL" id="KAG6489413.1"/>
    </source>
</evidence>
<protein>
    <recommendedName>
        <fullName evidence="7">BHLH domain-containing protein</fullName>
    </recommendedName>
</protein>
<dbReference type="GO" id="GO:0046983">
    <property type="term" value="F:protein dimerization activity"/>
    <property type="evidence" value="ECO:0007669"/>
    <property type="project" value="InterPro"/>
</dbReference>
<evidence type="ECO:0000256" key="4">
    <source>
        <dbReference type="ARBA" id="ARBA00023163"/>
    </source>
</evidence>
<dbReference type="GO" id="GO:0005634">
    <property type="term" value="C:nucleus"/>
    <property type="evidence" value="ECO:0007669"/>
    <property type="project" value="UniProtKB-SubCell"/>
</dbReference>